<keyword evidence="1" id="KW-0175">Coiled coil</keyword>
<evidence type="ECO:0000313" key="2">
    <source>
        <dbReference type="EMBL" id="MCZ0666513.1"/>
    </source>
</evidence>
<reference evidence="2" key="1">
    <citation type="submission" date="2022-11" db="EMBL/GenBank/DDBJ databases">
        <title>Temperate bacteriophages infecting mucin-degrading bacterium Ruminococcus gnavus from the human gut.</title>
        <authorList>
            <person name="Buttimer C."/>
        </authorList>
    </citation>
    <scope>NUCLEOTIDE SEQUENCE</scope>
    <source>
        <strain evidence="2">CCUG 49994</strain>
    </source>
</reference>
<organism evidence="2 3">
    <name type="scientific">Mediterraneibacter gnavus</name>
    <name type="common">Ruminococcus gnavus</name>
    <dbReference type="NCBI Taxonomy" id="33038"/>
    <lineage>
        <taxon>Bacteria</taxon>
        <taxon>Bacillati</taxon>
        <taxon>Bacillota</taxon>
        <taxon>Clostridia</taxon>
        <taxon>Lachnospirales</taxon>
        <taxon>Lachnospiraceae</taxon>
        <taxon>Mediterraneibacter</taxon>
    </lineage>
</organism>
<dbReference type="Proteomes" id="UP001079535">
    <property type="component" value="Unassembled WGS sequence"/>
</dbReference>
<dbReference type="RefSeq" id="WP_009245961.1">
    <property type="nucleotide sequence ID" value="NZ_CABKQB010000018.1"/>
</dbReference>
<sequence length="408" mass="46229">MLNNILEISQRSNKNGRVPIKIALLKIHDDPNETNKNGIHWKKEYVLNAIDSVKGMPLCCEFASEDKSCPLGHGLTGEVVDSNGVHEPVFENSEVVGTFEKAEIETIKDINGDEIEALCGYGYLYYQRYPKLVDWVRKGFAVGEVCTSIEIMGLKENDNKIIYEDGYNENMRSPMIYSFSGCALLSISPSDDAAVVLEISQRKTTNKEEKKNMEFDKKEFEEVLKSTLAEINSEKKSHDDEVSELNNKITELNSQIEAKDVDIAARDTQIAELNAKVEQMEKDMKKKDDEKEDLEKEVTKAKASEKLSEVEAALKDFSDEEKEVAKEDIKKLKDEINACKKKSELNNVTSEINSIKSKICMEIVAKQKQAESEARISEQNSEEVKIEDIFSEVCSEKYVDDDEEVNIF</sequence>
<accession>A0A9Q4I1G1</accession>
<dbReference type="AlphaFoldDB" id="A0A9Q4I1G1"/>
<evidence type="ECO:0000256" key="1">
    <source>
        <dbReference type="SAM" id="Coils"/>
    </source>
</evidence>
<dbReference type="EMBL" id="JAPRAY010000003">
    <property type="protein sequence ID" value="MCZ0666513.1"/>
    <property type="molecule type" value="Genomic_DNA"/>
</dbReference>
<proteinExistence type="predicted"/>
<dbReference type="Gene3D" id="1.20.5.340">
    <property type="match status" value="1"/>
</dbReference>
<gene>
    <name evidence="2" type="ORF">OZZ17_03035</name>
</gene>
<comment type="caution">
    <text evidence="2">The sequence shown here is derived from an EMBL/GenBank/DDBJ whole genome shotgun (WGS) entry which is preliminary data.</text>
</comment>
<feature type="coiled-coil region" evidence="1">
    <location>
        <begin position="228"/>
        <end position="342"/>
    </location>
</feature>
<evidence type="ECO:0000313" key="3">
    <source>
        <dbReference type="Proteomes" id="UP001079535"/>
    </source>
</evidence>
<name>A0A9Q4I1G1_MEDGN</name>
<protein>
    <submittedName>
        <fullName evidence="2">Uncharacterized protein</fullName>
    </submittedName>
</protein>